<sequence length="196" mass="19850">MSWFPALPEWDALHPVVVHFPVALLFAAALLVFAGLFARASWRAWAGAALLMMVAGTVAAWFAAASGHAAGQLVDKAGAVGAAVTRHEALGVLTRNVFTALTLAFALLVALPRALPKPPAEPLRITVFAAFLVVYLGATTLVARTANEGVRLVHATGVRALMASAVEPSAPAEAPSEAPPPAAEGAAGPAGGSAAH</sequence>
<keyword evidence="2" id="KW-1133">Transmembrane helix</keyword>
<feature type="transmembrane region" description="Helical" evidence="2">
    <location>
        <begin position="123"/>
        <end position="143"/>
    </location>
</feature>
<name>A0A832I1K7_UNCEI</name>
<evidence type="ECO:0000256" key="2">
    <source>
        <dbReference type="SAM" id="Phobius"/>
    </source>
</evidence>
<feature type="domain" description="DUF2231" evidence="3">
    <location>
        <begin position="12"/>
        <end position="159"/>
    </location>
</feature>
<evidence type="ECO:0000313" key="4">
    <source>
        <dbReference type="EMBL" id="HGZ42778.1"/>
    </source>
</evidence>
<keyword evidence="2" id="KW-0812">Transmembrane</keyword>
<dbReference type="InterPro" id="IPR019251">
    <property type="entry name" value="DUF2231_TM"/>
</dbReference>
<proteinExistence type="predicted"/>
<feature type="transmembrane region" description="Helical" evidence="2">
    <location>
        <begin position="12"/>
        <end position="37"/>
    </location>
</feature>
<feature type="region of interest" description="Disordered" evidence="1">
    <location>
        <begin position="169"/>
        <end position="196"/>
    </location>
</feature>
<feature type="compositionally biased region" description="Low complexity" evidence="1">
    <location>
        <begin position="183"/>
        <end position="196"/>
    </location>
</feature>
<organism evidence="4">
    <name type="scientific">Eiseniibacteriota bacterium</name>
    <dbReference type="NCBI Taxonomy" id="2212470"/>
    <lineage>
        <taxon>Bacteria</taxon>
        <taxon>Candidatus Eiseniibacteriota</taxon>
    </lineage>
</organism>
<evidence type="ECO:0000259" key="3">
    <source>
        <dbReference type="Pfam" id="PF09990"/>
    </source>
</evidence>
<protein>
    <recommendedName>
        <fullName evidence="3">DUF2231 domain-containing protein</fullName>
    </recommendedName>
</protein>
<accession>A0A832I1K7</accession>
<gene>
    <name evidence="4" type="ORF">ENR23_05000</name>
</gene>
<evidence type="ECO:0000256" key="1">
    <source>
        <dbReference type="SAM" id="MobiDB-lite"/>
    </source>
</evidence>
<keyword evidence="2" id="KW-0472">Membrane</keyword>
<feature type="transmembrane region" description="Helical" evidence="2">
    <location>
        <begin position="44"/>
        <end position="64"/>
    </location>
</feature>
<comment type="caution">
    <text evidence="4">The sequence shown here is derived from an EMBL/GenBank/DDBJ whole genome shotgun (WGS) entry which is preliminary data.</text>
</comment>
<dbReference type="Pfam" id="PF09990">
    <property type="entry name" value="DUF2231"/>
    <property type="match status" value="1"/>
</dbReference>
<dbReference type="EMBL" id="DSQF01000012">
    <property type="protein sequence ID" value="HGZ42778.1"/>
    <property type="molecule type" value="Genomic_DNA"/>
</dbReference>
<feature type="transmembrane region" description="Helical" evidence="2">
    <location>
        <begin position="92"/>
        <end position="111"/>
    </location>
</feature>
<reference evidence="4" key="1">
    <citation type="journal article" date="2020" name="mSystems">
        <title>Genome- and Community-Level Interaction Insights into Carbon Utilization and Element Cycling Functions of Hydrothermarchaeota in Hydrothermal Sediment.</title>
        <authorList>
            <person name="Zhou Z."/>
            <person name="Liu Y."/>
            <person name="Xu W."/>
            <person name="Pan J."/>
            <person name="Luo Z.H."/>
            <person name="Li M."/>
        </authorList>
    </citation>
    <scope>NUCLEOTIDE SEQUENCE [LARGE SCALE GENOMIC DNA]</scope>
    <source>
        <strain evidence="4">SpSt-381</strain>
    </source>
</reference>
<dbReference type="AlphaFoldDB" id="A0A832I1K7"/>